<dbReference type="Gene3D" id="2.60.120.680">
    <property type="entry name" value="GOLD domain"/>
    <property type="match status" value="1"/>
</dbReference>
<comment type="caution">
    <text evidence="2">The sequence shown here is derived from an EMBL/GenBank/DDBJ whole genome shotgun (WGS) entry which is preliminary data.</text>
</comment>
<evidence type="ECO:0000313" key="3">
    <source>
        <dbReference type="Proteomes" id="UP001054945"/>
    </source>
</evidence>
<proteinExistence type="predicted"/>
<dbReference type="Gene3D" id="3.40.525.10">
    <property type="entry name" value="CRAL-TRIO lipid binding domain"/>
    <property type="match status" value="1"/>
</dbReference>
<dbReference type="EMBL" id="BPLR01002241">
    <property type="protein sequence ID" value="GIX71641.1"/>
    <property type="molecule type" value="Genomic_DNA"/>
</dbReference>
<feature type="domain" description="GOLD" evidence="1">
    <location>
        <begin position="69"/>
        <end position="177"/>
    </location>
</feature>
<name>A0AAV4MGW0_CAEEX</name>
<dbReference type="PANTHER" id="PTHR23324">
    <property type="entry name" value="SEC14 RELATED PROTEIN"/>
    <property type="match status" value="1"/>
</dbReference>
<dbReference type="InterPro" id="IPR036865">
    <property type="entry name" value="CRAL-TRIO_dom_sf"/>
</dbReference>
<organism evidence="2 3">
    <name type="scientific">Caerostris extrusa</name>
    <name type="common">Bark spider</name>
    <name type="synonym">Caerostris bankana</name>
    <dbReference type="NCBI Taxonomy" id="172846"/>
    <lineage>
        <taxon>Eukaryota</taxon>
        <taxon>Metazoa</taxon>
        <taxon>Ecdysozoa</taxon>
        <taxon>Arthropoda</taxon>
        <taxon>Chelicerata</taxon>
        <taxon>Arachnida</taxon>
        <taxon>Araneae</taxon>
        <taxon>Araneomorphae</taxon>
        <taxon>Entelegynae</taxon>
        <taxon>Araneoidea</taxon>
        <taxon>Araneidae</taxon>
        <taxon>Caerostris</taxon>
    </lineage>
</organism>
<reference evidence="2 3" key="1">
    <citation type="submission" date="2021-06" db="EMBL/GenBank/DDBJ databases">
        <title>Caerostris extrusa draft genome.</title>
        <authorList>
            <person name="Kono N."/>
            <person name="Arakawa K."/>
        </authorList>
    </citation>
    <scope>NUCLEOTIDE SEQUENCE [LARGE SCALE GENOMIC DNA]</scope>
</reference>
<dbReference type="InterPro" id="IPR009038">
    <property type="entry name" value="GOLD_dom"/>
</dbReference>
<dbReference type="PANTHER" id="PTHR23324:SF83">
    <property type="entry name" value="SEC14-LIKE PROTEIN 2"/>
    <property type="match status" value="1"/>
</dbReference>
<dbReference type="InterPro" id="IPR051064">
    <property type="entry name" value="SEC14/CRAL-TRIO_domain"/>
</dbReference>
<evidence type="ECO:0000313" key="2">
    <source>
        <dbReference type="EMBL" id="GIX71641.1"/>
    </source>
</evidence>
<dbReference type="Proteomes" id="UP001054945">
    <property type="component" value="Unassembled WGS sequence"/>
</dbReference>
<accession>A0AAV4MGW0</accession>
<gene>
    <name evidence="2" type="primary">SEC14L2_10</name>
    <name evidence="2" type="ORF">CEXT_201281</name>
</gene>
<protein>
    <submittedName>
        <fullName evidence="2">SEC14-like protein 2</fullName>
    </submittedName>
</protein>
<dbReference type="PROSITE" id="PS50866">
    <property type="entry name" value="GOLD"/>
    <property type="match status" value="1"/>
</dbReference>
<keyword evidence="3" id="KW-1185">Reference proteome</keyword>
<dbReference type="AlphaFoldDB" id="A0AAV4MGW0"/>
<dbReference type="SUPFAM" id="SSF101576">
    <property type="entry name" value="Supernatant protein factor (SPF), C-terminal domain"/>
    <property type="match status" value="1"/>
</dbReference>
<evidence type="ECO:0000259" key="1">
    <source>
        <dbReference type="PROSITE" id="PS50866"/>
    </source>
</evidence>
<sequence>MTDADVLPAFLGGMKTDPDGNPLCKSFNFDSERRKRLRRKGSLRKVKEGKGRLFKDRKYQNVIICAIQKKKLSKAPDAEKLTVTRLSKEERCFEVEEPGSYLEWEFETKTKDIGFVIYFKGQPESLPVELIPKQRIDTCYEPEKGLFRCEKPGKYVVVFDNSYSWMYPKEIYYRARIISPKDNETFYN</sequence>
<dbReference type="InterPro" id="IPR036598">
    <property type="entry name" value="GOLD_dom_sf"/>
</dbReference>
<dbReference type="GO" id="GO:0005737">
    <property type="term" value="C:cytoplasm"/>
    <property type="evidence" value="ECO:0007669"/>
    <property type="project" value="TreeGrafter"/>
</dbReference>